<dbReference type="PROSITE" id="PS51257">
    <property type="entry name" value="PROKAR_LIPOPROTEIN"/>
    <property type="match status" value="1"/>
</dbReference>
<evidence type="ECO:0000313" key="3">
    <source>
        <dbReference type="Proteomes" id="UP000319716"/>
    </source>
</evidence>
<gene>
    <name evidence="2" type="ORF">NBRC111894_1445</name>
</gene>
<feature type="chain" id="PRO_5039531211" evidence="1">
    <location>
        <begin position="23"/>
        <end position="40"/>
    </location>
</feature>
<evidence type="ECO:0000256" key="1">
    <source>
        <dbReference type="SAM" id="SignalP"/>
    </source>
</evidence>
<protein>
    <submittedName>
        <fullName evidence="2">Oligopeptide ABC transporter, periplasmic oligopeptide-binding protein OppA</fullName>
    </submittedName>
</protein>
<dbReference type="EMBL" id="BEXB01000009">
    <property type="protein sequence ID" value="GAY75891.1"/>
    <property type="molecule type" value="Genomic_DNA"/>
</dbReference>
<evidence type="ECO:0000313" key="2">
    <source>
        <dbReference type="EMBL" id="GAY75891.1"/>
    </source>
</evidence>
<sequence length="40" mass="4115">MKKAKWSLVLSFVLALSLVLSACGSSSSSDSGKKAALQTN</sequence>
<comment type="caution">
    <text evidence="2">The sequence shown here is derived from an EMBL/GenBank/DDBJ whole genome shotgun (WGS) entry which is preliminary data.</text>
</comment>
<organism evidence="2 3">
    <name type="scientific">Sporolactobacillus inulinus</name>
    <dbReference type="NCBI Taxonomy" id="2078"/>
    <lineage>
        <taxon>Bacteria</taxon>
        <taxon>Bacillati</taxon>
        <taxon>Bacillota</taxon>
        <taxon>Bacilli</taxon>
        <taxon>Bacillales</taxon>
        <taxon>Sporolactobacillaceae</taxon>
        <taxon>Sporolactobacillus</taxon>
    </lineage>
</organism>
<dbReference type="AlphaFoldDB" id="A0A4Y1ZAF2"/>
<proteinExistence type="predicted"/>
<name>A0A4Y1ZAF2_9BACL</name>
<keyword evidence="1" id="KW-0732">Signal</keyword>
<dbReference type="Proteomes" id="UP000319716">
    <property type="component" value="Unassembled WGS sequence"/>
</dbReference>
<accession>A0A4Y1ZAF2</accession>
<dbReference type="RefSeq" id="WP_262392424.1">
    <property type="nucleotide sequence ID" value="NZ_BEXB01000009.1"/>
</dbReference>
<feature type="signal peptide" evidence="1">
    <location>
        <begin position="1"/>
        <end position="22"/>
    </location>
</feature>
<reference evidence="2 3" key="1">
    <citation type="submission" date="2017-11" db="EMBL/GenBank/DDBJ databases">
        <title>Draft Genome Sequence of Sporolactobacillus inulinus NBRC 111894 Isolated from Koso, a Japanese Sugar-Vegetable Fermented Beverage.</title>
        <authorList>
            <person name="Chiou T.Y."/>
            <person name="Oshima K."/>
            <person name="Suda W."/>
            <person name="Hattori M."/>
            <person name="Takahashi T."/>
        </authorList>
    </citation>
    <scope>NUCLEOTIDE SEQUENCE [LARGE SCALE GENOMIC DNA]</scope>
    <source>
        <strain evidence="2 3">NBRC111894</strain>
    </source>
</reference>